<keyword evidence="4 9" id="KW-0645">Protease</keyword>
<dbReference type="PANTHER" id="PTHR43806:SF66">
    <property type="entry name" value="SERIN ENDOPEPTIDASE"/>
    <property type="match status" value="1"/>
</dbReference>
<evidence type="ECO:0000256" key="1">
    <source>
        <dbReference type="ARBA" id="ARBA00011073"/>
    </source>
</evidence>
<feature type="domain" description="PA" evidence="12">
    <location>
        <begin position="332"/>
        <end position="399"/>
    </location>
</feature>
<gene>
    <name evidence="13" type="primary">vpr</name>
    <name evidence="13" type="ORF">CTA1_2018</name>
</gene>
<keyword evidence="2" id="KW-0134">Cell wall</keyword>
<keyword evidence="5 10" id="KW-0732">Signal</keyword>
<comment type="caution">
    <text evidence="13">The sequence shown here is derived from an EMBL/GenBank/DDBJ whole genome shotgun (WGS) entry which is preliminary data.</text>
</comment>
<dbReference type="InterPro" id="IPR003137">
    <property type="entry name" value="PA_domain"/>
</dbReference>
<dbReference type="SUPFAM" id="SSF52025">
    <property type="entry name" value="PA domain"/>
    <property type="match status" value="1"/>
</dbReference>
<dbReference type="InterPro" id="IPR036852">
    <property type="entry name" value="Peptidase_S8/S53_dom_sf"/>
</dbReference>
<feature type="active site" description="Charge relay system" evidence="8 9">
    <location>
        <position position="154"/>
    </location>
</feature>
<evidence type="ECO:0000256" key="6">
    <source>
        <dbReference type="ARBA" id="ARBA00022801"/>
    </source>
</evidence>
<accession>A0A4U6X169</accession>
<feature type="active site" description="Charge relay system" evidence="8 9">
    <location>
        <position position="184"/>
    </location>
</feature>
<keyword evidence="3" id="KW-0964">Secreted</keyword>
<evidence type="ECO:0000313" key="14">
    <source>
        <dbReference type="Proteomes" id="UP000310108"/>
    </source>
</evidence>
<keyword evidence="14" id="KW-1185">Reference proteome</keyword>
<evidence type="ECO:0000259" key="11">
    <source>
        <dbReference type="Pfam" id="PF00082"/>
    </source>
</evidence>
<organism evidence="13 14">
    <name type="scientific">Colletotrichum tanaceti</name>
    <dbReference type="NCBI Taxonomy" id="1306861"/>
    <lineage>
        <taxon>Eukaryota</taxon>
        <taxon>Fungi</taxon>
        <taxon>Dikarya</taxon>
        <taxon>Ascomycota</taxon>
        <taxon>Pezizomycotina</taxon>
        <taxon>Sordariomycetes</taxon>
        <taxon>Hypocreomycetidae</taxon>
        <taxon>Glomerellales</taxon>
        <taxon>Glomerellaceae</taxon>
        <taxon>Colletotrichum</taxon>
        <taxon>Colletotrichum destructivum species complex</taxon>
    </lineage>
</organism>
<evidence type="ECO:0000259" key="12">
    <source>
        <dbReference type="Pfam" id="PF02225"/>
    </source>
</evidence>
<dbReference type="InterPro" id="IPR050131">
    <property type="entry name" value="Peptidase_S8_subtilisin-like"/>
</dbReference>
<dbReference type="InterPro" id="IPR015500">
    <property type="entry name" value="Peptidase_S8_subtilisin-rel"/>
</dbReference>
<evidence type="ECO:0000256" key="7">
    <source>
        <dbReference type="ARBA" id="ARBA00022825"/>
    </source>
</evidence>
<protein>
    <submittedName>
        <fullName evidence="13">Minor extracellular protease vpr</fullName>
    </submittedName>
</protein>
<feature type="chain" id="PRO_5020800754" evidence="10">
    <location>
        <begin position="21"/>
        <end position="896"/>
    </location>
</feature>
<dbReference type="Gene3D" id="3.40.50.200">
    <property type="entry name" value="Peptidase S8/S53 domain"/>
    <property type="match status" value="2"/>
</dbReference>
<dbReference type="SUPFAM" id="SSF52743">
    <property type="entry name" value="Subtilisin-like"/>
    <property type="match status" value="1"/>
</dbReference>
<keyword evidence="7 9" id="KW-0720">Serine protease</keyword>
<dbReference type="PROSITE" id="PS51892">
    <property type="entry name" value="SUBTILASE"/>
    <property type="match status" value="1"/>
</dbReference>
<dbReference type="AlphaFoldDB" id="A0A4U6X169"/>
<dbReference type="Gene3D" id="3.50.30.30">
    <property type="match status" value="1"/>
</dbReference>
<dbReference type="Pfam" id="PF00082">
    <property type="entry name" value="Peptidase_S8"/>
    <property type="match status" value="1"/>
</dbReference>
<dbReference type="InterPro" id="IPR023827">
    <property type="entry name" value="Peptidase_S8_Asp-AS"/>
</dbReference>
<dbReference type="OrthoDB" id="10256524at2759"/>
<dbReference type="Pfam" id="PF02225">
    <property type="entry name" value="PA"/>
    <property type="match status" value="1"/>
</dbReference>
<comment type="similarity">
    <text evidence="1 9">Belongs to the peptidase S8 family.</text>
</comment>
<proteinExistence type="inferred from homology"/>
<dbReference type="EMBL" id="PJEX01000622">
    <property type="protein sequence ID" value="TKW49080.1"/>
    <property type="molecule type" value="Genomic_DNA"/>
</dbReference>
<evidence type="ECO:0000256" key="4">
    <source>
        <dbReference type="ARBA" id="ARBA00022670"/>
    </source>
</evidence>
<feature type="active site" description="Charge relay system" evidence="8 9">
    <location>
        <position position="493"/>
    </location>
</feature>
<evidence type="ECO:0000256" key="5">
    <source>
        <dbReference type="ARBA" id="ARBA00022729"/>
    </source>
</evidence>
<evidence type="ECO:0000256" key="9">
    <source>
        <dbReference type="PROSITE-ProRule" id="PRU01240"/>
    </source>
</evidence>
<dbReference type="STRING" id="1306861.A0A4U6X169"/>
<reference evidence="13 14" key="1">
    <citation type="journal article" date="2019" name="PLoS ONE">
        <title>Comparative genome analysis indicates high evolutionary potential of pathogenicity genes in Colletotrichum tanaceti.</title>
        <authorList>
            <person name="Lelwala R.V."/>
            <person name="Korhonen P.K."/>
            <person name="Young N.D."/>
            <person name="Scott J.B."/>
            <person name="Ades P.A."/>
            <person name="Gasser R.B."/>
            <person name="Taylor P.W.J."/>
        </authorList>
    </citation>
    <scope>NUCLEOTIDE SEQUENCE [LARGE SCALE GENOMIC DNA]</scope>
    <source>
        <strain evidence="13">BRIP57314</strain>
    </source>
</reference>
<dbReference type="GO" id="GO:0006508">
    <property type="term" value="P:proteolysis"/>
    <property type="evidence" value="ECO:0007669"/>
    <property type="project" value="UniProtKB-KW"/>
</dbReference>
<sequence>MRISAAVLVVIALHLGVAAALRLPKEQSSNDPSGPIVPRSFIIEYAPDSRPLVRRHMDTEEGDIKTIKEFESPVFSGAVVETDSSTIETLRELPGVVNIWEDREIKLDDRVMKPRSITRRDDPSFNPVHHSATGVDLLHRDGILGKGVKIGVIDSGIWSPHAALNVAHAYDFVEGSDLDKMSPHGTQIAGIIAATLYDYRVFNSQSTTRNSILIQALLAAEQDGVDIVNYSGGAIYGWDDEPSAVVASRLVDKGIVVIAAAGNNGLDGPFRTYDVAAARGVISVASAESAFLPAFPFQVTFGSGETVNLAYLPGRGPGTRQEPPSGLISWPIVALDNSANHPADGCEPYPLGSPNLNYKIPLVRSGGCTFIEKQQHLNALGAKFILFYNDNDTPLGYPQTSNAVSQIGMIDAKQAVRIMKAIRDNIPVTADFSVNPARMFENELNKPIVNRPSAFSSWGMTFDNQLKPDIAAPGDSIFTTDIENRYTVVEGTSASASYITGVAALYISRYGGRATHGSNFAHTLACRIISSGRALHWSDFDGTAEDYKTATGHRHLAPPIQVGNGLVDAWKVLYSDTQLEFKNIELNDTRYFSALHSITVINNGKSDISYTIVNRPSAGINALSWVKDKHEHGTWSWRVSKLNQLYPKTYATKVYVLEQDPSFTLKSGERKTIEFEFENPYVIGLGWNTPALPVYGGRITIKGSNDEELSVPYAGVGADVRNTIRRVSEVGWPRSTSGIEKTPIRRKASYSFDLRTAVADFPKLFDKRIWGTREVRWDIFDAGWNEAQWAYPPVEGQNGYVGSVAVYDDESIERTFVDGKNDPDDTFSFPLFKQSRHVPGYMAEFWWFGKLANGSKIQPGKYLMRYANLRPFGDPTQSDHWDFTSWEIVVTGQYWS</sequence>
<dbReference type="PANTHER" id="PTHR43806">
    <property type="entry name" value="PEPTIDASE S8"/>
    <property type="match status" value="1"/>
</dbReference>
<evidence type="ECO:0000256" key="2">
    <source>
        <dbReference type="ARBA" id="ARBA00022512"/>
    </source>
</evidence>
<feature type="signal peptide" evidence="10">
    <location>
        <begin position="1"/>
        <end position="20"/>
    </location>
</feature>
<dbReference type="InterPro" id="IPR000209">
    <property type="entry name" value="Peptidase_S8/S53_dom"/>
</dbReference>
<evidence type="ECO:0000256" key="8">
    <source>
        <dbReference type="PIRSR" id="PIRSR615500-1"/>
    </source>
</evidence>
<evidence type="ECO:0000256" key="10">
    <source>
        <dbReference type="SAM" id="SignalP"/>
    </source>
</evidence>
<dbReference type="GO" id="GO:0004252">
    <property type="term" value="F:serine-type endopeptidase activity"/>
    <property type="evidence" value="ECO:0007669"/>
    <property type="project" value="UniProtKB-UniRule"/>
</dbReference>
<dbReference type="PROSITE" id="PS00136">
    <property type="entry name" value="SUBTILASE_ASP"/>
    <property type="match status" value="1"/>
</dbReference>
<dbReference type="InterPro" id="IPR046450">
    <property type="entry name" value="PA_dom_sf"/>
</dbReference>
<evidence type="ECO:0000256" key="3">
    <source>
        <dbReference type="ARBA" id="ARBA00022525"/>
    </source>
</evidence>
<name>A0A4U6X169_9PEZI</name>
<keyword evidence="6 9" id="KW-0378">Hydrolase</keyword>
<dbReference type="Proteomes" id="UP000310108">
    <property type="component" value="Unassembled WGS sequence"/>
</dbReference>
<feature type="domain" description="Peptidase S8/S53" evidence="11">
    <location>
        <begin position="145"/>
        <end position="511"/>
    </location>
</feature>
<evidence type="ECO:0000313" key="13">
    <source>
        <dbReference type="EMBL" id="TKW49080.1"/>
    </source>
</evidence>
<dbReference type="PRINTS" id="PR00723">
    <property type="entry name" value="SUBTILISIN"/>
</dbReference>